<sequence length="247" mass="28892">MDNNQKWLLKTHQNVDYDQEGYHHMFDASQEVISKIIVADDDTYRENESKIVDALWVTVAEMGPFNLCTDYNQDRIQRTLLDYLNLYRLEKIKEITAHSSEIDYLTRFWDCTYMTTFMRVNADRDVSGLNPIDDWHRSLRPDMVVMNDGLEVVYGECGKEDCTRMRATIMDCPADYVTRLLHMKECEISTDPTLITTDLFDILKIMLKVKDYITEPVYAFQEKDDSKKLTIPPSLCLASANKRQKVL</sequence>
<dbReference type="Proteomes" id="UP000646827">
    <property type="component" value="Unassembled WGS sequence"/>
</dbReference>
<reference evidence="1 2" key="1">
    <citation type="submission" date="2020-12" db="EMBL/GenBank/DDBJ databases">
        <title>Metabolic potential, ecology and presence of endohyphal bacteria is reflected in genomic diversity of Mucoromycotina.</title>
        <authorList>
            <person name="Muszewska A."/>
            <person name="Okrasinska A."/>
            <person name="Steczkiewicz K."/>
            <person name="Drgas O."/>
            <person name="Orlowska M."/>
            <person name="Perlinska-Lenart U."/>
            <person name="Aleksandrzak-Piekarczyk T."/>
            <person name="Szatraj K."/>
            <person name="Zielenkiewicz U."/>
            <person name="Pilsyk S."/>
            <person name="Malc E."/>
            <person name="Mieczkowski P."/>
            <person name="Kruszewska J.S."/>
            <person name="Biernat P."/>
            <person name="Pawlowska J."/>
        </authorList>
    </citation>
    <scope>NUCLEOTIDE SEQUENCE [LARGE SCALE GENOMIC DNA]</scope>
    <source>
        <strain evidence="1 2">CBS 142.35</strain>
    </source>
</reference>
<proteinExistence type="predicted"/>
<gene>
    <name evidence="1" type="ORF">INT45_012452</name>
</gene>
<organism evidence="1 2">
    <name type="scientific">Circinella minor</name>
    <dbReference type="NCBI Taxonomy" id="1195481"/>
    <lineage>
        <taxon>Eukaryota</taxon>
        <taxon>Fungi</taxon>
        <taxon>Fungi incertae sedis</taxon>
        <taxon>Mucoromycota</taxon>
        <taxon>Mucoromycotina</taxon>
        <taxon>Mucoromycetes</taxon>
        <taxon>Mucorales</taxon>
        <taxon>Lichtheimiaceae</taxon>
        <taxon>Circinella</taxon>
    </lineage>
</organism>
<name>A0A8H7S3F9_9FUNG</name>
<evidence type="ECO:0000313" key="2">
    <source>
        <dbReference type="Proteomes" id="UP000646827"/>
    </source>
</evidence>
<protein>
    <submittedName>
        <fullName evidence="1">Uncharacterized protein</fullName>
    </submittedName>
</protein>
<dbReference type="OrthoDB" id="10510673at2759"/>
<evidence type="ECO:0000313" key="1">
    <source>
        <dbReference type="EMBL" id="KAG2220783.1"/>
    </source>
</evidence>
<keyword evidence="2" id="KW-1185">Reference proteome</keyword>
<comment type="caution">
    <text evidence="1">The sequence shown here is derived from an EMBL/GenBank/DDBJ whole genome shotgun (WGS) entry which is preliminary data.</text>
</comment>
<accession>A0A8H7S3F9</accession>
<dbReference type="EMBL" id="JAEPRB010000129">
    <property type="protein sequence ID" value="KAG2220783.1"/>
    <property type="molecule type" value="Genomic_DNA"/>
</dbReference>
<dbReference type="AlphaFoldDB" id="A0A8H7S3F9"/>